<gene>
    <name evidence="1" type="ORF">SAMN05414137_10251</name>
</gene>
<dbReference type="Proteomes" id="UP000183015">
    <property type="component" value="Unassembled WGS sequence"/>
</dbReference>
<accession>A0A1H7H2H0</accession>
<name>A0A1H7H2H0_STRJI</name>
<dbReference type="AlphaFoldDB" id="A0A1H7H2H0"/>
<dbReference type="EMBL" id="FOAZ01000002">
    <property type="protein sequence ID" value="SEK44499.1"/>
    <property type="molecule type" value="Genomic_DNA"/>
</dbReference>
<keyword evidence="2" id="KW-1185">Reference proteome</keyword>
<evidence type="ECO:0000313" key="2">
    <source>
        <dbReference type="Proteomes" id="UP000183015"/>
    </source>
</evidence>
<organism evidence="1 2">
    <name type="scientific">Streptacidiphilus jiangxiensis</name>
    <dbReference type="NCBI Taxonomy" id="235985"/>
    <lineage>
        <taxon>Bacteria</taxon>
        <taxon>Bacillati</taxon>
        <taxon>Actinomycetota</taxon>
        <taxon>Actinomycetes</taxon>
        <taxon>Kitasatosporales</taxon>
        <taxon>Streptomycetaceae</taxon>
        <taxon>Streptacidiphilus</taxon>
    </lineage>
</organism>
<dbReference type="STRING" id="235985.SAMN05414137_10251"/>
<protein>
    <submittedName>
        <fullName evidence="1">Uncharacterized protein</fullName>
    </submittedName>
</protein>
<evidence type="ECO:0000313" key="1">
    <source>
        <dbReference type="EMBL" id="SEK44499.1"/>
    </source>
</evidence>
<proteinExistence type="predicted"/>
<sequence length="61" mass="6552">MTATDLPRRTEETRTRVIPRRSVRHPDGSPVGLTGLAMAGLSPEAAVALVARLRAERDTGD</sequence>
<reference evidence="2" key="1">
    <citation type="submission" date="2016-10" db="EMBL/GenBank/DDBJ databases">
        <authorList>
            <person name="Varghese N."/>
        </authorList>
    </citation>
    <scope>NUCLEOTIDE SEQUENCE [LARGE SCALE GENOMIC DNA]</scope>
    <source>
        <strain evidence="2">DSM 45096 / BCRC 16803 / CGMCC 4.1857 / CIP 109030 / JCM 12277 / KCTC 19219 / NBRC 100920 / 33214</strain>
    </source>
</reference>
<dbReference type="RefSeq" id="WP_143094148.1">
    <property type="nucleotide sequence ID" value="NZ_BBPN01000014.1"/>
</dbReference>